<evidence type="ECO:0000313" key="2">
    <source>
        <dbReference type="Proteomes" id="UP000823775"/>
    </source>
</evidence>
<evidence type="ECO:0000313" key="1">
    <source>
        <dbReference type="EMBL" id="MCE3049782.1"/>
    </source>
</evidence>
<gene>
    <name evidence="1" type="ORF">HAX54_045775</name>
</gene>
<feature type="non-terminal residue" evidence="1">
    <location>
        <position position="78"/>
    </location>
</feature>
<accession>A0ABS8WIB1</accession>
<keyword evidence="2" id="KW-1185">Reference proteome</keyword>
<comment type="caution">
    <text evidence="1">The sequence shown here is derived from an EMBL/GenBank/DDBJ whole genome shotgun (WGS) entry which is preliminary data.</text>
</comment>
<name>A0ABS8WIB1_DATST</name>
<feature type="non-terminal residue" evidence="1">
    <location>
        <position position="1"/>
    </location>
</feature>
<organism evidence="1 2">
    <name type="scientific">Datura stramonium</name>
    <name type="common">Jimsonweed</name>
    <name type="synonym">Common thornapple</name>
    <dbReference type="NCBI Taxonomy" id="4076"/>
    <lineage>
        <taxon>Eukaryota</taxon>
        <taxon>Viridiplantae</taxon>
        <taxon>Streptophyta</taxon>
        <taxon>Embryophyta</taxon>
        <taxon>Tracheophyta</taxon>
        <taxon>Spermatophyta</taxon>
        <taxon>Magnoliopsida</taxon>
        <taxon>eudicotyledons</taxon>
        <taxon>Gunneridae</taxon>
        <taxon>Pentapetalae</taxon>
        <taxon>asterids</taxon>
        <taxon>lamiids</taxon>
        <taxon>Solanales</taxon>
        <taxon>Solanaceae</taxon>
        <taxon>Solanoideae</taxon>
        <taxon>Datureae</taxon>
        <taxon>Datura</taxon>
    </lineage>
</organism>
<protein>
    <submittedName>
        <fullName evidence="1">Uncharacterized protein</fullName>
    </submittedName>
</protein>
<proteinExistence type="predicted"/>
<reference evidence="1 2" key="1">
    <citation type="journal article" date="2021" name="BMC Genomics">
        <title>Datura genome reveals duplications of psychoactive alkaloid biosynthetic genes and high mutation rate following tissue culture.</title>
        <authorList>
            <person name="Rajewski A."/>
            <person name="Carter-House D."/>
            <person name="Stajich J."/>
            <person name="Litt A."/>
        </authorList>
    </citation>
    <scope>NUCLEOTIDE SEQUENCE [LARGE SCALE GENOMIC DNA]</scope>
    <source>
        <strain evidence="1">AR-01</strain>
    </source>
</reference>
<dbReference type="EMBL" id="JACEIK010007138">
    <property type="protein sequence ID" value="MCE3049782.1"/>
    <property type="molecule type" value="Genomic_DNA"/>
</dbReference>
<dbReference type="Proteomes" id="UP000823775">
    <property type="component" value="Unassembled WGS sequence"/>
</dbReference>
<sequence>KHHKEISDDDDMVKQEIGVEIQKSEINLMDLKIDDELIRGKPESKHERINAKDLILPDGWASEILVRVKGNSFGNKDA</sequence>